<dbReference type="AlphaFoldDB" id="A0A162IH45"/>
<organism evidence="1 2">
    <name type="scientific">Niveomyces insectorum RCEF 264</name>
    <dbReference type="NCBI Taxonomy" id="1081102"/>
    <lineage>
        <taxon>Eukaryota</taxon>
        <taxon>Fungi</taxon>
        <taxon>Dikarya</taxon>
        <taxon>Ascomycota</taxon>
        <taxon>Pezizomycotina</taxon>
        <taxon>Sordariomycetes</taxon>
        <taxon>Hypocreomycetidae</taxon>
        <taxon>Hypocreales</taxon>
        <taxon>Cordycipitaceae</taxon>
        <taxon>Niveomyces</taxon>
    </lineage>
</organism>
<proteinExistence type="predicted"/>
<keyword evidence="2" id="KW-1185">Reference proteome</keyword>
<reference evidence="1 2" key="1">
    <citation type="journal article" date="2016" name="Genome Biol. Evol.">
        <title>Divergent and convergent evolution of fungal pathogenicity.</title>
        <authorList>
            <person name="Shang Y."/>
            <person name="Xiao G."/>
            <person name="Zheng P."/>
            <person name="Cen K."/>
            <person name="Zhan S."/>
            <person name="Wang C."/>
        </authorList>
    </citation>
    <scope>NUCLEOTIDE SEQUENCE [LARGE SCALE GENOMIC DNA]</scope>
    <source>
        <strain evidence="1 2">RCEF 264</strain>
    </source>
</reference>
<dbReference type="Proteomes" id="UP000076874">
    <property type="component" value="Unassembled WGS sequence"/>
</dbReference>
<dbReference type="EMBL" id="AZHD01000015">
    <property type="protein sequence ID" value="OAA57075.1"/>
    <property type="molecule type" value="Genomic_DNA"/>
</dbReference>
<gene>
    <name evidence="1" type="ORF">SPI_07456</name>
</gene>
<evidence type="ECO:0000313" key="1">
    <source>
        <dbReference type="EMBL" id="OAA57075.1"/>
    </source>
</evidence>
<evidence type="ECO:0000313" key="2">
    <source>
        <dbReference type="Proteomes" id="UP000076874"/>
    </source>
</evidence>
<protein>
    <submittedName>
        <fullName evidence="1">Uncharacterized protein</fullName>
    </submittedName>
</protein>
<accession>A0A162IH45</accession>
<name>A0A162IH45_9HYPO</name>
<comment type="caution">
    <text evidence="1">The sequence shown here is derived from an EMBL/GenBank/DDBJ whole genome shotgun (WGS) entry which is preliminary data.</text>
</comment>
<sequence length="66" mass="8048">MCRTEKHYDVYTCGHEYLVEFFDECREAYMSGNACEGSRHEIVWMPDFDMRIACYDCQTAERERRY</sequence>